<dbReference type="AlphaFoldDB" id="A0A251UFJ8"/>
<protein>
    <submittedName>
        <fullName evidence="2 3">Snf7 family protein</fullName>
    </submittedName>
</protein>
<name>A0A251UFJ8_HELAN</name>
<evidence type="ECO:0000313" key="4">
    <source>
        <dbReference type="Proteomes" id="UP000215914"/>
    </source>
</evidence>
<dbReference type="OrthoDB" id="10250120at2759"/>
<dbReference type="Pfam" id="PF25880">
    <property type="entry name" value="WHD_CHMP7_1st"/>
    <property type="match status" value="1"/>
</dbReference>
<dbReference type="InterPro" id="IPR005024">
    <property type="entry name" value="Snf7_fam"/>
</dbReference>
<feature type="region of interest" description="Disordered" evidence="1">
    <location>
        <begin position="368"/>
        <end position="390"/>
    </location>
</feature>
<reference evidence="2" key="3">
    <citation type="submission" date="2020-06" db="EMBL/GenBank/DDBJ databases">
        <title>Helianthus annuus Genome sequencing and assembly Release 2.</title>
        <authorList>
            <person name="Gouzy J."/>
            <person name="Langlade N."/>
            <person name="Munos S."/>
        </authorList>
    </citation>
    <scope>NUCLEOTIDE SEQUENCE</scope>
    <source>
        <tissue evidence="2">Leaves</tissue>
    </source>
</reference>
<reference evidence="3" key="2">
    <citation type="submission" date="2017-02" db="EMBL/GenBank/DDBJ databases">
        <title>Sunflower complete genome.</title>
        <authorList>
            <person name="Langlade N."/>
            <person name="Munos S."/>
        </authorList>
    </citation>
    <scope>NUCLEOTIDE SEQUENCE [LARGE SCALE GENOMIC DNA]</scope>
    <source>
        <tissue evidence="3">Leaves</tissue>
    </source>
</reference>
<dbReference type="EMBL" id="CM007895">
    <property type="protein sequence ID" value="OTG22115.1"/>
    <property type="molecule type" value="Genomic_DNA"/>
</dbReference>
<dbReference type="GO" id="GO:0009898">
    <property type="term" value="C:cytoplasmic side of plasma membrane"/>
    <property type="evidence" value="ECO:0000318"/>
    <property type="project" value="GO_Central"/>
</dbReference>
<reference evidence="2 4" key="1">
    <citation type="journal article" date="2017" name="Nature">
        <title>The sunflower genome provides insights into oil metabolism, flowering and Asterid evolution.</title>
        <authorList>
            <person name="Badouin H."/>
            <person name="Gouzy J."/>
            <person name="Grassa C.J."/>
            <person name="Murat F."/>
            <person name="Staton S.E."/>
            <person name="Cottret L."/>
            <person name="Lelandais-Briere C."/>
            <person name="Owens G.L."/>
            <person name="Carrere S."/>
            <person name="Mayjonade B."/>
            <person name="Legrand L."/>
            <person name="Gill N."/>
            <person name="Kane N.C."/>
            <person name="Bowers J.E."/>
            <person name="Hubner S."/>
            <person name="Bellec A."/>
            <person name="Berard A."/>
            <person name="Berges H."/>
            <person name="Blanchet N."/>
            <person name="Boniface M.C."/>
            <person name="Brunel D."/>
            <person name="Catrice O."/>
            <person name="Chaidir N."/>
            <person name="Claudel C."/>
            <person name="Donnadieu C."/>
            <person name="Faraut T."/>
            <person name="Fievet G."/>
            <person name="Helmstetter N."/>
            <person name="King M."/>
            <person name="Knapp S.J."/>
            <person name="Lai Z."/>
            <person name="Le Paslier M.C."/>
            <person name="Lippi Y."/>
            <person name="Lorenzon L."/>
            <person name="Mandel J.R."/>
            <person name="Marage G."/>
            <person name="Marchand G."/>
            <person name="Marquand E."/>
            <person name="Bret-Mestries E."/>
            <person name="Morien E."/>
            <person name="Nambeesan S."/>
            <person name="Nguyen T."/>
            <person name="Pegot-Espagnet P."/>
            <person name="Pouilly N."/>
            <person name="Raftis F."/>
            <person name="Sallet E."/>
            <person name="Schiex T."/>
            <person name="Thomas J."/>
            <person name="Vandecasteele C."/>
            <person name="Vares D."/>
            <person name="Vear F."/>
            <person name="Vautrin S."/>
            <person name="Crespi M."/>
            <person name="Mangin B."/>
            <person name="Burke J.M."/>
            <person name="Salse J."/>
            <person name="Munos S."/>
            <person name="Vincourt P."/>
            <person name="Rieseberg L.H."/>
            <person name="Langlade N.B."/>
        </authorList>
    </citation>
    <scope>NUCLEOTIDE SEQUENCE [LARGE SCALE GENOMIC DNA]</scope>
    <source>
        <strain evidence="4">cv. SF193</strain>
        <tissue evidence="2">Leaves</tissue>
    </source>
</reference>
<dbReference type="Pfam" id="PF03357">
    <property type="entry name" value="Snf7"/>
    <property type="match status" value="1"/>
</dbReference>
<dbReference type="STRING" id="4232.A0A251UFJ8"/>
<dbReference type="GO" id="GO:0032511">
    <property type="term" value="P:late endosome to vacuole transport via multivesicular body sorting pathway"/>
    <property type="evidence" value="ECO:0000318"/>
    <property type="project" value="GO_Central"/>
</dbReference>
<dbReference type="GO" id="GO:0000815">
    <property type="term" value="C:ESCRT III complex"/>
    <property type="evidence" value="ECO:0000318"/>
    <property type="project" value="GO_Central"/>
</dbReference>
<dbReference type="GO" id="GO:0006900">
    <property type="term" value="P:vesicle budding from membrane"/>
    <property type="evidence" value="ECO:0000318"/>
    <property type="project" value="GO_Central"/>
</dbReference>
<dbReference type="OMA" id="LQLQFMR"/>
<dbReference type="PANTHER" id="PTHR22761:SF7">
    <property type="entry name" value="SNF7 FAMILY PROTEIN"/>
    <property type="match status" value="1"/>
</dbReference>
<dbReference type="FunCoup" id="A0A251UFJ8">
    <property type="interactions" value="4064"/>
</dbReference>
<dbReference type="Gramene" id="mRNA:HanXRQr2_Chr06g0243821">
    <property type="protein sequence ID" value="mRNA:HanXRQr2_Chr06g0243821"/>
    <property type="gene ID" value="HanXRQr2_Chr06g0243821"/>
</dbReference>
<gene>
    <name evidence="3" type="ORF">HannXRQ_Chr06g0167961</name>
    <name evidence="2" type="ORF">HanXRQr2_Chr06g0243821</name>
</gene>
<keyword evidence="4" id="KW-1185">Reference proteome</keyword>
<dbReference type="Proteomes" id="UP000215914">
    <property type="component" value="Chromosome 6"/>
</dbReference>
<dbReference type="InParanoid" id="A0A251UFJ8"/>
<evidence type="ECO:0000256" key="1">
    <source>
        <dbReference type="SAM" id="MobiDB-lite"/>
    </source>
</evidence>
<accession>A0A251UFJ8</accession>
<proteinExistence type="predicted"/>
<dbReference type="EMBL" id="MNCJ02000321">
    <property type="protein sequence ID" value="KAF5801067.1"/>
    <property type="molecule type" value="Genomic_DNA"/>
</dbReference>
<dbReference type="Gene3D" id="6.10.140.1230">
    <property type="match status" value="1"/>
</dbReference>
<evidence type="ECO:0000313" key="3">
    <source>
        <dbReference type="EMBL" id="OTG22115.1"/>
    </source>
</evidence>
<evidence type="ECO:0000313" key="2">
    <source>
        <dbReference type="EMBL" id="KAF5801067.1"/>
    </source>
</evidence>
<dbReference type="GO" id="GO:0005771">
    <property type="term" value="C:multivesicular body"/>
    <property type="evidence" value="ECO:0000318"/>
    <property type="project" value="GO_Central"/>
</dbReference>
<sequence length="425" mass="47545">MEDASNSVREVILKEVPDWDSEVTVSARFKAFSGQRSDWEPRYQFWKNLIIKIVRHLGIFIIRPSVVTNVWFNQGGLVPLCIDHVLVEMYNSGDLLCSSDLIDPKSGQLTQLFHKVRHLLPLSKPAFPSEDEFIVSSVLQEKSDEVVKLISEDHWTSSCIITMSKFQVICGGPKQASVILSHLSKCGRAKYAAIRRNDLIEGVKVSLSSKTISGATSSDYDILHLTWTAEKLQLQIDMIDQLCNKSKTSALASLKSGNKVSARRQARELKLQSERREKCDVLLRRVEEVLRAIADAEDSKEVFEAIKSGTKAMKDKMITIEEVQQCLDDLDETITSQKQVEKVLGSVPPYYEDFDEDIEDELDKLMEESRNTSADGAAREHETTLGTAESLSNTLSALKLADNDVAVKEPTEASNVSKVLELAHS</sequence>
<dbReference type="PANTHER" id="PTHR22761">
    <property type="entry name" value="CHARGED MULTIVESICULAR BODY PROTEIN"/>
    <property type="match status" value="1"/>
</dbReference>
<organism evidence="3 4">
    <name type="scientific">Helianthus annuus</name>
    <name type="common">Common sunflower</name>
    <dbReference type="NCBI Taxonomy" id="4232"/>
    <lineage>
        <taxon>Eukaryota</taxon>
        <taxon>Viridiplantae</taxon>
        <taxon>Streptophyta</taxon>
        <taxon>Embryophyta</taxon>
        <taxon>Tracheophyta</taxon>
        <taxon>Spermatophyta</taxon>
        <taxon>Magnoliopsida</taxon>
        <taxon>eudicotyledons</taxon>
        <taxon>Gunneridae</taxon>
        <taxon>Pentapetalae</taxon>
        <taxon>asterids</taxon>
        <taxon>campanulids</taxon>
        <taxon>Asterales</taxon>
        <taxon>Asteraceae</taxon>
        <taxon>Asteroideae</taxon>
        <taxon>Heliantheae alliance</taxon>
        <taxon>Heliantheae</taxon>
        <taxon>Helianthus</taxon>
    </lineage>
</organism>